<evidence type="ECO:0000259" key="2">
    <source>
        <dbReference type="PROSITE" id="PS51391"/>
    </source>
</evidence>
<feature type="region of interest" description="Disordered" evidence="1">
    <location>
        <begin position="686"/>
        <end position="748"/>
    </location>
</feature>
<feature type="domain" description="CID" evidence="2">
    <location>
        <begin position="891"/>
        <end position="1049"/>
    </location>
</feature>
<dbReference type="InterPro" id="IPR008942">
    <property type="entry name" value="ENTH_VHS"/>
</dbReference>
<feature type="compositionally biased region" description="Low complexity" evidence="1">
    <location>
        <begin position="1941"/>
        <end position="1955"/>
    </location>
</feature>
<evidence type="ECO:0000256" key="1">
    <source>
        <dbReference type="SAM" id="MobiDB-lite"/>
    </source>
</evidence>
<feature type="compositionally biased region" description="Low complexity" evidence="1">
    <location>
        <begin position="2113"/>
        <end position="2123"/>
    </location>
</feature>
<feature type="compositionally biased region" description="Low complexity" evidence="1">
    <location>
        <begin position="1652"/>
        <end position="1661"/>
    </location>
</feature>
<accession>A0ABQ5RV88</accession>
<feature type="compositionally biased region" description="Basic and acidic residues" evidence="1">
    <location>
        <begin position="2737"/>
        <end position="2748"/>
    </location>
</feature>
<name>A0ABQ5RV88_9CHLO</name>
<feature type="compositionally biased region" description="Low complexity" evidence="1">
    <location>
        <begin position="535"/>
        <end position="548"/>
    </location>
</feature>
<feature type="compositionally biased region" description="Basic and acidic residues" evidence="1">
    <location>
        <begin position="327"/>
        <end position="340"/>
    </location>
</feature>
<feature type="compositionally biased region" description="Basic and acidic residues" evidence="1">
    <location>
        <begin position="2080"/>
        <end position="2112"/>
    </location>
</feature>
<feature type="compositionally biased region" description="Polar residues" evidence="1">
    <location>
        <begin position="2578"/>
        <end position="2598"/>
    </location>
</feature>
<feature type="region of interest" description="Disordered" evidence="1">
    <location>
        <begin position="1332"/>
        <end position="1351"/>
    </location>
</feature>
<reference evidence="3 4" key="1">
    <citation type="journal article" date="2023" name="IScience">
        <title>Expanded male sex-determining region conserved during the evolution of homothallism in the green alga Volvox.</title>
        <authorList>
            <person name="Yamamoto K."/>
            <person name="Matsuzaki R."/>
            <person name="Mahakham W."/>
            <person name="Heman W."/>
            <person name="Sekimoto H."/>
            <person name="Kawachi M."/>
            <person name="Minakuchi Y."/>
            <person name="Toyoda A."/>
            <person name="Nozaki H."/>
        </authorList>
    </citation>
    <scope>NUCLEOTIDE SEQUENCE [LARGE SCALE GENOMIC DNA]</scope>
    <source>
        <strain evidence="3 4">NIES-4468</strain>
    </source>
</reference>
<feature type="compositionally biased region" description="Polar residues" evidence="1">
    <location>
        <begin position="2446"/>
        <end position="2459"/>
    </location>
</feature>
<feature type="region of interest" description="Disordered" evidence="1">
    <location>
        <begin position="1224"/>
        <end position="1243"/>
    </location>
</feature>
<keyword evidence="4" id="KW-1185">Reference proteome</keyword>
<feature type="compositionally biased region" description="Basic and acidic residues" evidence="1">
    <location>
        <begin position="2055"/>
        <end position="2070"/>
    </location>
</feature>
<feature type="compositionally biased region" description="Basic and acidic residues" evidence="1">
    <location>
        <begin position="2331"/>
        <end position="2353"/>
    </location>
</feature>
<feature type="compositionally biased region" description="Basic and acidic residues" evidence="1">
    <location>
        <begin position="2294"/>
        <end position="2319"/>
    </location>
</feature>
<feature type="compositionally biased region" description="Low complexity" evidence="1">
    <location>
        <begin position="1732"/>
        <end position="1796"/>
    </location>
</feature>
<dbReference type="PROSITE" id="PS51391">
    <property type="entry name" value="CID"/>
    <property type="match status" value="1"/>
</dbReference>
<feature type="compositionally biased region" description="Pro residues" evidence="1">
    <location>
        <begin position="1666"/>
        <end position="1677"/>
    </location>
</feature>
<proteinExistence type="predicted"/>
<feature type="compositionally biased region" description="Pro residues" evidence="1">
    <location>
        <begin position="2164"/>
        <end position="2179"/>
    </location>
</feature>
<feature type="compositionally biased region" description="Acidic residues" evidence="1">
    <location>
        <begin position="2354"/>
        <end position="2367"/>
    </location>
</feature>
<feature type="region of interest" description="Disordered" evidence="1">
    <location>
        <begin position="2687"/>
        <end position="2748"/>
    </location>
</feature>
<feature type="compositionally biased region" description="Gly residues" evidence="1">
    <location>
        <begin position="2633"/>
        <end position="2642"/>
    </location>
</feature>
<feature type="compositionally biased region" description="Low complexity" evidence="1">
    <location>
        <begin position="1825"/>
        <end position="1840"/>
    </location>
</feature>
<feature type="compositionally biased region" description="Acidic residues" evidence="1">
    <location>
        <begin position="1410"/>
        <end position="1425"/>
    </location>
</feature>
<dbReference type="PANTHER" id="PTHR45725">
    <property type="entry name" value="FORMIN HOMOLOGY 2 FAMILY MEMBER"/>
    <property type="match status" value="1"/>
</dbReference>
<evidence type="ECO:0000313" key="3">
    <source>
        <dbReference type="EMBL" id="GLI61346.1"/>
    </source>
</evidence>
<gene>
    <name evidence="3" type="ORF">VaNZ11_003707</name>
</gene>
<feature type="compositionally biased region" description="Pro residues" evidence="1">
    <location>
        <begin position="1561"/>
        <end position="1651"/>
    </location>
</feature>
<feature type="compositionally biased region" description="Polar residues" evidence="1">
    <location>
        <begin position="2607"/>
        <end position="2617"/>
    </location>
</feature>
<feature type="compositionally biased region" description="Basic and acidic residues" evidence="1">
    <location>
        <begin position="1912"/>
        <end position="1939"/>
    </location>
</feature>
<feature type="compositionally biased region" description="Acidic residues" evidence="1">
    <location>
        <begin position="2406"/>
        <end position="2415"/>
    </location>
</feature>
<dbReference type="InterPro" id="IPR051425">
    <property type="entry name" value="Formin_Homology"/>
</dbReference>
<feature type="compositionally biased region" description="Polar residues" evidence="1">
    <location>
        <begin position="2472"/>
        <end position="2488"/>
    </location>
</feature>
<dbReference type="PANTHER" id="PTHR45725:SF18">
    <property type="entry name" value="ORC1-LIKE AAA ATPASE DOMAIN-CONTAINING PROTEIN"/>
    <property type="match status" value="1"/>
</dbReference>
<feature type="compositionally biased region" description="Pro residues" evidence="1">
    <location>
        <begin position="1685"/>
        <end position="1697"/>
    </location>
</feature>
<feature type="region of interest" description="Disordered" evidence="1">
    <location>
        <begin position="87"/>
        <end position="425"/>
    </location>
</feature>
<feature type="compositionally biased region" description="Low complexity" evidence="1">
    <location>
        <begin position="199"/>
        <end position="216"/>
    </location>
</feature>
<feature type="compositionally biased region" description="Basic residues" evidence="1">
    <location>
        <begin position="2320"/>
        <end position="2330"/>
    </location>
</feature>
<feature type="region of interest" description="Disordered" evidence="1">
    <location>
        <begin position="1376"/>
        <end position="1455"/>
    </location>
</feature>
<feature type="region of interest" description="Disordered" evidence="1">
    <location>
        <begin position="1825"/>
        <end position="2670"/>
    </location>
</feature>
<feature type="compositionally biased region" description="Low complexity" evidence="1">
    <location>
        <begin position="133"/>
        <end position="143"/>
    </location>
</feature>
<dbReference type="Proteomes" id="UP001165090">
    <property type="component" value="Unassembled WGS sequence"/>
</dbReference>
<dbReference type="Pfam" id="PF04818">
    <property type="entry name" value="CID"/>
    <property type="match status" value="1"/>
</dbReference>
<feature type="compositionally biased region" description="Gly residues" evidence="1">
    <location>
        <begin position="2391"/>
        <end position="2402"/>
    </location>
</feature>
<evidence type="ECO:0000313" key="4">
    <source>
        <dbReference type="Proteomes" id="UP001165090"/>
    </source>
</evidence>
<feature type="region of interest" description="Disordered" evidence="1">
    <location>
        <begin position="535"/>
        <end position="591"/>
    </location>
</feature>
<feature type="compositionally biased region" description="Low complexity" evidence="1">
    <location>
        <begin position="688"/>
        <end position="717"/>
    </location>
</feature>
<protein>
    <recommendedName>
        <fullName evidence="2">CID domain-containing protein</fullName>
    </recommendedName>
</protein>
<feature type="region of interest" description="Disordered" evidence="1">
    <location>
        <begin position="1308"/>
        <end position="1327"/>
    </location>
</feature>
<feature type="compositionally biased region" description="Basic and acidic residues" evidence="1">
    <location>
        <begin position="1841"/>
        <end position="1902"/>
    </location>
</feature>
<dbReference type="InterPro" id="IPR006569">
    <property type="entry name" value="CID_dom"/>
</dbReference>
<feature type="region of interest" description="Disordered" evidence="1">
    <location>
        <begin position="459"/>
        <end position="497"/>
    </location>
</feature>
<feature type="compositionally biased region" description="Basic and acidic residues" evidence="1">
    <location>
        <begin position="1957"/>
        <end position="2036"/>
    </location>
</feature>
<feature type="compositionally biased region" description="Low complexity" evidence="1">
    <location>
        <begin position="573"/>
        <end position="591"/>
    </location>
</feature>
<feature type="compositionally biased region" description="Low complexity" evidence="1">
    <location>
        <begin position="2037"/>
        <end position="2049"/>
    </location>
</feature>
<feature type="compositionally biased region" description="Low complexity" evidence="1">
    <location>
        <begin position="2511"/>
        <end position="2527"/>
    </location>
</feature>
<sequence>MEPVNQFRAKVQQILDKECKVDWGKEGKYWGIISKYDATHPEAPWTIYYPRDGDEENGVFTPDFAEWHVEDEENPKDPFTVRYILTWKDERPTSLPEPPDELDNMEFEPILGRREELPHNQSSDSEGSGDGAGDNNESGGAESSSEDGVEEGPDGSGPGVRRPSSGGSMSRQLVVPARLPPKLSARRPSSKPDPKLRRSASASGLAPGGSQSQGDEQQGGKRKPGRPRKHVLPGGEQPPAKRLRGRTPKNTVAPAGPGSYGGGDNAAVKDKAPRMRKVTTAAPADGATGKPPTSDTIGSSGVGGGCSAGRSGSAEPATVSQKPRRLVRLDSDELDDKQQDAKLPIQKGPVKAAAAAEDDGAGQSPSSPSSDEGAPRDGGDATVSTGLKLAKVAASDAAQVQGQAAKAGTSPEGKRAVGAGRPKPLLSEEQLAKRKMSFGTAAPPRAGLLGVVPTARMQREAAHPGTVKLEGPLAKPTAKATLPKQAATGPGTGNSQLQSTVMMGAAAQSKAAPVAVSTGPAGSAAAVAAADGNNSAAADAPVGSAAGSQEAPPGAPSPALEQLDEHPKSANISSRSLSQQQQNQASVAGSSGTTVTPLAVLNQTLLPPSLLAPLSSSPIVSKVSLPSLPVVSLPPRITSSVSLAAVVSPHTLPAPQSASPAAAAAATTATTAGNTATLSASKADLQLPSQQDSETQDSQQQDLQQLPLPPSQWQGQQRGVSSQLSQRGPQTTAIGTLESPPPKGPKLASVTTVVRSAYLPPAAASTPVATALLATAATPAVVATATLPARPALPPTAALVALIPSATVATASLPAAISTTLPTATTPVVAAAATAAAAAATTTANTVAAIPTALPIAGGAAGGGSAAEALAAASNAAIASGATPETAHTDVQQLLHQLLGRALDALTNSQNAIKSTANSAILMAKAVGANRVARGFFSKLQLLGEEVAVLAPEGCTGDATGCERVAVVLAKRLNVFYVMDSMLQRSTKEEVISSWPKWVNSGLQASFRLKVFTEHHLKSVRKVTDVWKKRNLLDTKVLEMADLILKEQESMLKSRMATMAMGGPLASAGAATAGAVDVPVPGGIPAVAAALPQMHDGPDGAGLVEAPNGVSGEGPAAQRFGQGGAQAIRRRRQYCMVMPRPPTLARISYPMGEYEMYYINRFGPMTNRCYIENPYGSMGDVRDEATGELVAKLIDVDLSEDEDEPDFSGTVAWREVISVQLPQFNEDSPHRGGLPAAKVTPPHPSLEEELWRTALGLSKTPVASMRQNLAPKFLTPIPPGLLSGASTAGSVGAVVAPTSFAPATVPASAPPAVRPSGTAIVNLTPPANDLDDLDTWAYGGEPAPTSGGTAEVNAAPAAVPLSTAAAAASVVAAATSGSRSAEEDVQPNIYDMPAAPSHEVASTGRRADWEDMDMDMDTSENEDGEWQPPLPSAQPPPPSCAAPPPPERPAPVLPPATGLAPVAGLLQPSAPGIGLGAPDGLLAMMGPGPMGFPLGLPPPPFMMGMPPVPPLWPGQPPLPHPLTAPLQQQQLPPLPPHGPPPHGPPPHGPSPHGPSQHGPPLHGPPPHGPPPHGPPPSASPPLPPELFPAPPPPDGLPSPPPPLPCNPPLPSGGSPPPLPPPVPALPPLPPLPPMPPMSPPPPMPPMPPLPPSGSAHSPPAMDDMHPPPLPPDAPPQPHVTKAALPPSPIEGPPPLPSDGPLLEKSQHAPSKTPASIPPHLRPVPFTAASDKTTCTTTVPAAVSPQQFPSAAAAAKGVTPTAAANTPPALPAPEAFEAAVAAPAPQPAAADGLQQPPARAPVESLAVPQSQEGGDVVVCAAATATGGASGSALGAEQSSSLEDLKREREGDKVREDRDRDKVRDHDRDRDREREREKEIRERGKESRSREELERAKSGKEHKGKERGHKRDRTSRGGPEERQQEEEHQQEQQVVTRDRQLKLQVSPPSQAQQLSSQYWDRERERERVSEGDSRLDKDTGWERERERDRDKDRERDKDWDKDRERDWERERERARDGGRGVLQREADRERDPWERELPRQQQVQLPLQQQPSSGGSRDARRRYDDRDLRDWPPPKPHVGSPCDREWDPRDADRDLRDWDGNLIRIRERGGDTWDRGGPPRNSGGNRSRREPEPMRGGPPGPPLPQHSHPHLHVRGYREAEWDLPRDPLPPHMRGPHPPPTGPGRGGPGPGGGRPPSPPLHGRFGYRDSPVREPPPPLGPQHSGDYAAANGRGGRGPPRHSGGDPALDPPYREGPVVGYVRPPYNQFGDESAGGTDGRRQSIGGLKRPMSQASLPDDQSRHEPAVVQLDGDRDRDRDRDLRRAQRRERKRARQRREEVRDRQHGEREEGGFSRREENEDGEEGEEGELPEPEGSRSAGAVATKDNRERHVPHAGGSGGRGRGRPGGTEVEGEAEEGEVELPQHPLSRARQQTRPPRSPSISTTPSQRIHTSQFAPNPSSDSTPRAPDAAAIMALTSVSTNPAPSQLASTHQPTDKKLCQLAAQSHAHKGDAQEGQEPNQAQAQSQGQGQPPRKRNVITFNLAPRDSREGFTVTAQPLRLKASSPSAAAVPMTAGGRPTPLPSTQASLPANQGSGGSTSKAAVQSARGSGISPSSHQQQEGGVSPRPPRAPLTLGPQQGGGGGGAAGASDRGTVDRVAAQHAQQRHGRSGDKGLGMALTAGIAMALSAVQEAAVSACTDGGRQGTGSKRRRELDGDREMSVGGPGRSVRSQSPSSPPRTKKTPECRLKRAAA</sequence>
<feature type="compositionally biased region" description="Low complexity" evidence="1">
    <location>
        <begin position="2426"/>
        <end position="2445"/>
    </location>
</feature>
<organism evidence="3 4">
    <name type="scientific">Volvox africanus</name>
    <dbReference type="NCBI Taxonomy" id="51714"/>
    <lineage>
        <taxon>Eukaryota</taxon>
        <taxon>Viridiplantae</taxon>
        <taxon>Chlorophyta</taxon>
        <taxon>core chlorophytes</taxon>
        <taxon>Chlorophyceae</taxon>
        <taxon>CS clade</taxon>
        <taxon>Chlamydomonadales</taxon>
        <taxon>Volvocaceae</taxon>
        <taxon>Volvox</taxon>
    </lineage>
</organism>
<dbReference type="Gene3D" id="1.25.40.90">
    <property type="match status" value="1"/>
</dbReference>
<feature type="region of interest" description="Disordered" evidence="1">
    <location>
        <begin position="1514"/>
        <end position="1810"/>
    </location>
</feature>
<feature type="compositionally biased region" description="Low complexity" evidence="1">
    <location>
        <begin position="159"/>
        <end position="171"/>
    </location>
</feature>
<feature type="compositionally biased region" description="Basic residues" evidence="1">
    <location>
        <begin position="220"/>
        <end position="231"/>
    </location>
</feature>
<feature type="compositionally biased region" description="Basic and acidic residues" evidence="1">
    <location>
        <begin position="2153"/>
        <end position="2163"/>
    </location>
</feature>
<feature type="compositionally biased region" description="Low complexity" evidence="1">
    <location>
        <begin position="397"/>
        <end position="408"/>
    </location>
</feature>
<dbReference type="SMART" id="SM00582">
    <property type="entry name" value="RPR"/>
    <property type="match status" value="1"/>
</dbReference>
<comment type="caution">
    <text evidence="3">The sequence shown here is derived from an EMBL/GenBank/DDBJ whole genome shotgun (WGS) entry which is preliminary data.</text>
</comment>
<feature type="compositionally biased region" description="Gly residues" evidence="1">
    <location>
        <begin position="2180"/>
        <end position="2189"/>
    </location>
</feature>
<feature type="compositionally biased region" description="Pro residues" evidence="1">
    <location>
        <begin position="1532"/>
        <end position="1552"/>
    </location>
</feature>
<feature type="compositionally biased region" description="Acidic residues" evidence="1">
    <location>
        <begin position="144"/>
        <end position="153"/>
    </location>
</feature>
<feature type="compositionally biased region" description="Pro residues" evidence="1">
    <location>
        <begin position="1428"/>
        <end position="1454"/>
    </location>
</feature>
<dbReference type="EMBL" id="BSDZ01000010">
    <property type="protein sequence ID" value="GLI61346.1"/>
    <property type="molecule type" value="Genomic_DNA"/>
</dbReference>
<feature type="compositionally biased region" description="Polar residues" evidence="1">
    <location>
        <begin position="718"/>
        <end position="734"/>
    </location>
</feature>